<proteinExistence type="predicted"/>
<dbReference type="Proteomes" id="UP000494119">
    <property type="component" value="Unassembled WGS sequence"/>
</dbReference>
<evidence type="ECO:0000259" key="1">
    <source>
        <dbReference type="Pfam" id="PF00535"/>
    </source>
</evidence>
<gene>
    <name evidence="2" type="ORF">LMG28688_06496</name>
</gene>
<evidence type="ECO:0000313" key="3">
    <source>
        <dbReference type="Proteomes" id="UP000494119"/>
    </source>
</evidence>
<reference evidence="2 3" key="1">
    <citation type="submission" date="2020-04" db="EMBL/GenBank/DDBJ databases">
        <authorList>
            <person name="De Canck E."/>
        </authorList>
    </citation>
    <scope>NUCLEOTIDE SEQUENCE [LARGE SCALE GENOMIC DNA]</scope>
    <source>
        <strain evidence="2 3">LMG 28688</strain>
    </source>
</reference>
<name>A0A6J5GUD3_9BURK</name>
<dbReference type="CDD" id="cd00761">
    <property type="entry name" value="Glyco_tranf_GTA_type"/>
    <property type="match status" value="1"/>
</dbReference>
<dbReference type="Pfam" id="PF00535">
    <property type="entry name" value="Glycos_transf_2"/>
    <property type="match status" value="1"/>
</dbReference>
<accession>A0A6J5GUD3</accession>
<dbReference type="EMBL" id="CADIKL010000052">
    <property type="protein sequence ID" value="CAB3807165.1"/>
    <property type="molecule type" value="Genomic_DNA"/>
</dbReference>
<organism evidence="2 3">
    <name type="scientific">Paraburkholderia caffeinitolerans</name>
    <dbReference type="NCBI Taxonomy" id="1723730"/>
    <lineage>
        <taxon>Bacteria</taxon>
        <taxon>Pseudomonadati</taxon>
        <taxon>Pseudomonadota</taxon>
        <taxon>Betaproteobacteria</taxon>
        <taxon>Burkholderiales</taxon>
        <taxon>Burkholderiaceae</taxon>
        <taxon>Paraburkholderia</taxon>
    </lineage>
</organism>
<protein>
    <recommendedName>
        <fullName evidence="1">Glycosyltransferase 2-like domain-containing protein</fullName>
    </recommendedName>
</protein>
<dbReference type="SUPFAM" id="SSF53448">
    <property type="entry name" value="Nucleotide-diphospho-sugar transferases"/>
    <property type="match status" value="1"/>
</dbReference>
<sequence length="248" mass="28105">MKKIAVVTPYYREPIEVLQQCHESVLTQQVHADVVHLMVADGVPNDAIDAWKVEHIRLPRAHGNNGNTPRAVGALLADAQGCDFIAFLDADNWYHPGHLSSLLRMHESSRVDICSSLRTFHRLDGSNLNVSEAGEDQLQHVDTSCLLLHRNAFPLNNVWFQMPNEISPICDRVFLRAALHQRRSIASTQQRTVAFRTTYEVHYRTAHEVAPEICKSKEEDVRKALSFLMSVEGVQKTVEKLGFWSASW</sequence>
<dbReference type="InterPro" id="IPR029044">
    <property type="entry name" value="Nucleotide-diphossugar_trans"/>
</dbReference>
<dbReference type="Gene3D" id="3.90.550.10">
    <property type="entry name" value="Spore Coat Polysaccharide Biosynthesis Protein SpsA, Chain A"/>
    <property type="match status" value="1"/>
</dbReference>
<dbReference type="AlphaFoldDB" id="A0A6J5GUD3"/>
<feature type="domain" description="Glycosyltransferase 2-like" evidence="1">
    <location>
        <begin position="6"/>
        <end position="125"/>
    </location>
</feature>
<dbReference type="InterPro" id="IPR001173">
    <property type="entry name" value="Glyco_trans_2-like"/>
</dbReference>
<evidence type="ECO:0000313" key="2">
    <source>
        <dbReference type="EMBL" id="CAB3807165.1"/>
    </source>
</evidence>
<keyword evidence="3" id="KW-1185">Reference proteome</keyword>